<reference evidence="3 4" key="2">
    <citation type="journal article" date="2017" name="Front. Plant Sci.">
        <title>Gene Classification and Mining of Molecular Markers Useful in Red Clover (Trifolium pratense) Breeding.</title>
        <authorList>
            <person name="Istvanek J."/>
            <person name="Dluhosova J."/>
            <person name="Dluhos P."/>
            <person name="Patkova L."/>
            <person name="Nedelnik J."/>
            <person name="Repkova J."/>
        </authorList>
    </citation>
    <scope>NUCLEOTIDE SEQUENCE [LARGE SCALE GENOMIC DNA]</scope>
    <source>
        <strain evidence="4">cv. Tatra</strain>
        <tissue evidence="3">Young leaves</tissue>
    </source>
</reference>
<dbReference type="GO" id="GO:0003843">
    <property type="term" value="F:1,3-beta-D-glucan synthase activity"/>
    <property type="evidence" value="ECO:0007669"/>
    <property type="project" value="InterPro"/>
</dbReference>
<name>A0A2K3LQZ3_TRIPR</name>
<dbReference type="ExpressionAtlas" id="A0A2K3LQZ3">
    <property type="expression patterns" value="baseline"/>
</dbReference>
<dbReference type="Pfam" id="PF02364">
    <property type="entry name" value="Glucan_synthase"/>
    <property type="match status" value="1"/>
</dbReference>
<comment type="caution">
    <text evidence="3">The sequence shown here is derived from an EMBL/GenBank/DDBJ whole genome shotgun (WGS) entry which is preliminary data.</text>
</comment>
<organism evidence="3 4">
    <name type="scientific">Trifolium pratense</name>
    <name type="common">Red clover</name>
    <dbReference type="NCBI Taxonomy" id="57577"/>
    <lineage>
        <taxon>Eukaryota</taxon>
        <taxon>Viridiplantae</taxon>
        <taxon>Streptophyta</taxon>
        <taxon>Embryophyta</taxon>
        <taxon>Tracheophyta</taxon>
        <taxon>Spermatophyta</taxon>
        <taxon>Magnoliopsida</taxon>
        <taxon>eudicotyledons</taxon>
        <taxon>Gunneridae</taxon>
        <taxon>Pentapetalae</taxon>
        <taxon>rosids</taxon>
        <taxon>fabids</taxon>
        <taxon>Fabales</taxon>
        <taxon>Fabaceae</taxon>
        <taxon>Papilionoideae</taxon>
        <taxon>50 kb inversion clade</taxon>
        <taxon>NPAAA clade</taxon>
        <taxon>Hologalegina</taxon>
        <taxon>IRL clade</taxon>
        <taxon>Trifolieae</taxon>
        <taxon>Trifolium</taxon>
    </lineage>
</organism>
<dbReference type="Proteomes" id="UP000236291">
    <property type="component" value="Unassembled WGS sequence"/>
</dbReference>
<gene>
    <name evidence="3" type="ORF">L195_g036947</name>
</gene>
<accession>A0A2K3LQZ3</accession>
<evidence type="ECO:0000256" key="1">
    <source>
        <dbReference type="SAM" id="SignalP"/>
    </source>
</evidence>
<evidence type="ECO:0000313" key="4">
    <source>
        <dbReference type="Proteomes" id="UP000236291"/>
    </source>
</evidence>
<dbReference type="GO" id="GO:0005886">
    <property type="term" value="C:plasma membrane"/>
    <property type="evidence" value="ECO:0007669"/>
    <property type="project" value="TreeGrafter"/>
</dbReference>
<dbReference type="GO" id="GO:0006075">
    <property type="term" value="P:(1-&gt;3)-beta-D-glucan biosynthetic process"/>
    <property type="evidence" value="ECO:0007669"/>
    <property type="project" value="InterPro"/>
</dbReference>
<proteinExistence type="predicted"/>
<feature type="non-terminal residue" evidence="3">
    <location>
        <position position="260"/>
    </location>
</feature>
<keyword evidence="1" id="KW-0732">Signal</keyword>
<dbReference type="InterPro" id="IPR003440">
    <property type="entry name" value="Glyco_trans_48_dom"/>
</dbReference>
<protein>
    <submittedName>
        <fullName evidence="3">Callose synthase 3-like protein</fullName>
    </submittedName>
</protein>
<dbReference type="PANTHER" id="PTHR12741">
    <property type="entry name" value="LYST-INTERACTING PROTEIN LIP5 DOPAMINE RESPONSIVE PROTEIN DRG-1"/>
    <property type="match status" value="1"/>
</dbReference>
<feature type="chain" id="PRO_5014416273" evidence="1">
    <location>
        <begin position="16"/>
        <end position="260"/>
    </location>
</feature>
<feature type="signal peptide" evidence="1">
    <location>
        <begin position="1"/>
        <end position="15"/>
    </location>
</feature>
<evidence type="ECO:0000259" key="2">
    <source>
        <dbReference type="Pfam" id="PF02364"/>
    </source>
</evidence>
<evidence type="ECO:0000313" key="3">
    <source>
        <dbReference type="EMBL" id="PNX80933.1"/>
    </source>
</evidence>
<dbReference type="GO" id="GO:0000148">
    <property type="term" value="C:1,3-beta-D-glucan synthase complex"/>
    <property type="evidence" value="ECO:0007669"/>
    <property type="project" value="InterPro"/>
</dbReference>
<dbReference type="AlphaFoldDB" id="A0A2K3LQZ3"/>
<reference evidence="3 4" key="1">
    <citation type="journal article" date="2014" name="Am. J. Bot.">
        <title>Genome assembly and annotation for red clover (Trifolium pratense; Fabaceae).</title>
        <authorList>
            <person name="Istvanek J."/>
            <person name="Jaros M."/>
            <person name="Krenek A."/>
            <person name="Repkova J."/>
        </authorList>
    </citation>
    <scope>NUCLEOTIDE SEQUENCE [LARGE SCALE GENOMIC DNA]</scope>
    <source>
        <strain evidence="4">cv. Tatra</strain>
        <tissue evidence="3">Young leaves</tissue>
    </source>
</reference>
<dbReference type="PANTHER" id="PTHR12741:SF108">
    <property type="entry name" value="1,3-BETA-GLUCAN SYNTHASE"/>
    <property type="match status" value="1"/>
</dbReference>
<sequence>MWLIIALITIDAVRGMMYYRKALELQAFLDMAKDEDLMEGYKAMENSDDNARGERSLWTQCQAVADMKFTYVVSCQQYGIDKRSGSLRAQDILRLMTRYPSLRVAYIDEVEEPIKNSKKKINKVYYSCLVKAMPKSSSSSEPEQNLDQVIYKIKLPGPAILGEGKPENQNHAIIFTRGEGLQTIDMNQDNYMEEALKMRNLLQEFLKKHDGVRFPSILGLREHIFTGSVSSLAWFMSNQETSFVTIGQRLLANPLRQVLL</sequence>
<dbReference type="STRING" id="57577.A0A2K3LQZ3"/>
<dbReference type="EMBL" id="ASHM01038903">
    <property type="protein sequence ID" value="PNX80933.1"/>
    <property type="molecule type" value="Genomic_DNA"/>
</dbReference>
<feature type="domain" description="Glycosyl transferase 48" evidence="2">
    <location>
        <begin position="12"/>
        <end position="255"/>
    </location>
</feature>